<protein>
    <recommendedName>
        <fullName evidence="5">Transmembrane protein</fullName>
    </recommendedName>
</protein>
<dbReference type="PANTHER" id="PTHR33512">
    <property type="entry name" value="PROTEIN, PUTATIVE (DUF1191)-RELATED"/>
    <property type="match status" value="1"/>
</dbReference>
<gene>
    <name evidence="3" type="ORF">CASFOL_020197</name>
</gene>
<evidence type="ECO:0000256" key="1">
    <source>
        <dbReference type="SAM" id="Phobius"/>
    </source>
</evidence>
<evidence type="ECO:0008006" key="5">
    <source>
        <dbReference type="Google" id="ProtNLM"/>
    </source>
</evidence>
<name>A0ABD3D3X4_9LAMI</name>
<evidence type="ECO:0000313" key="4">
    <source>
        <dbReference type="Proteomes" id="UP001632038"/>
    </source>
</evidence>
<sequence>METKTTNFHFIYLCLFLHLTCSTKCLNEHFDESLDTTFHDNAFRALIHHHHPHTGTLYDTILPKNLSGIKVSFLRLRSKTLWRRGANFGNFIIPPKTRPVPHVKRILIVYHNLGNWSSLYYNLSGYALVSPVIGFLVYNASNWSLSKLIDLDITLSKPVSVEFENTARATNRRRFCASFGGFGKFTLTEMGLDNVCYSENEGHFSIVVPFEKKRKKIRPFWIVGFAAGLVGVVAVGVAGTVAIGSLVRRRRNQEMKKEADEGECVETYWIGDSKMPRAQATRTQPVLDS</sequence>
<dbReference type="InterPro" id="IPR010605">
    <property type="entry name" value="DUF1191"/>
</dbReference>
<evidence type="ECO:0000256" key="2">
    <source>
        <dbReference type="SAM" id="SignalP"/>
    </source>
</evidence>
<dbReference type="PANTHER" id="PTHR33512:SF4">
    <property type="entry name" value="PROTEIN, PUTATIVE (DUF1191)-RELATED"/>
    <property type="match status" value="1"/>
</dbReference>
<feature type="transmembrane region" description="Helical" evidence="1">
    <location>
        <begin position="220"/>
        <end position="247"/>
    </location>
</feature>
<dbReference type="EMBL" id="JAVIJP010000027">
    <property type="protein sequence ID" value="KAL3635650.1"/>
    <property type="molecule type" value="Genomic_DNA"/>
</dbReference>
<dbReference type="Pfam" id="PF06697">
    <property type="entry name" value="DUF1191"/>
    <property type="match status" value="1"/>
</dbReference>
<feature type="chain" id="PRO_5044840614" description="Transmembrane protein" evidence="2">
    <location>
        <begin position="23"/>
        <end position="289"/>
    </location>
</feature>
<dbReference type="AlphaFoldDB" id="A0ABD3D3X4"/>
<dbReference type="Proteomes" id="UP001632038">
    <property type="component" value="Unassembled WGS sequence"/>
</dbReference>
<accession>A0ABD3D3X4</accession>
<keyword evidence="2" id="KW-0732">Signal</keyword>
<keyword evidence="4" id="KW-1185">Reference proteome</keyword>
<feature type="transmembrane region" description="Helical" evidence="1">
    <location>
        <begin position="119"/>
        <end position="138"/>
    </location>
</feature>
<comment type="caution">
    <text evidence="3">The sequence shown here is derived from an EMBL/GenBank/DDBJ whole genome shotgun (WGS) entry which is preliminary data.</text>
</comment>
<evidence type="ECO:0000313" key="3">
    <source>
        <dbReference type="EMBL" id="KAL3635650.1"/>
    </source>
</evidence>
<proteinExistence type="predicted"/>
<reference evidence="4" key="1">
    <citation type="journal article" date="2024" name="IScience">
        <title>Strigolactones Initiate the Formation of Haustorium-like Structures in Castilleja.</title>
        <authorList>
            <person name="Buerger M."/>
            <person name="Peterson D."/>
            <person name="Chory J."/>
        </authorList>
    </citation>
    <scope>NUCLEOTIDE SEQUENCE [LARGE SCALE GENOMIC DNA]</scope>
</reference>
<keyword evidence="1" id="KW-0812">Transmembrane</keyword>
<keyword evidence="1" id="KW-0472">Membrane</keyword>
<keyword evidence="1" id="KW-1133">Transmembrane helix</keyword>
<organism evidence="3 4">
    <name type="scientific">Castilleja foliolosa</name>
    <dbReference type="NCBI Taxonomy" id="1961234"/>
    <lineage>
        <taxon>Eukaryota</taxon>
        <taxon>Viridiplantae</taxon>
        <taxon>Streptophyta</taxon>
        <taxon>Embryophyta</taxon>
        <taxon>Tracheophyta</taxon>
        <taxon>Spermatophyta</taxon>
        <taxon>Magnoliopsida</taxon>
        <taxon>eudicotyledons</taxon>
        <taxon>Gunneridae</taxon>
        <taxon>Pentapetalae</taxon>
        <taxon>asterids</taxon>
        <taxon>lamiids</taxon>
        <taxon>Lamiales</taxon>
        <taxon>Orobanchaceae</taxon>
        <taxon>Pedicularideae</taxon>
        <taxon>Castillejinae</taxon>
        <taxon>Castilleja</taxon>
    </lineage>
</organism>
<feature type="signal peptide" evidence="2">
    <location>
        <begin position="1"/>
        <end position="22"/>
    </location>
</feature>